<feature type="domain" description="Glycoside hydrolase family 57 N-terminal" evidence="4">
    <location>
        <begin position="9"/>
        <end position="430"/>
    </location>
</feature>
<evidence type="ECO:0000256" key="3">
    <source>
        <dbReference type="RuleBase" id="RU361196"/>
    </source>
</evidence>
<dbReference type="PANTHER" id="PTHR36306">
    <property type="entry name" value="ALPHA-AMYLASE-RELATED-RELATED"/>
    <property type="match status" value="1"/>
</dbReference>
<gene>
    <name evidence="5" type="ORF">COY52_08705</name>
</gene>
<evidence type="ECO:0000256" key="2">
    <source>
        <dbReference type="ARBA" id="ARBA00023277"/>
    </source>
</evidence>
<dbReference type="Proteomes" id="UP000229307">
    <property type="component" value="Unassembled WGS sequence"/>
</dbReference>
<sequence length="736" mass="84662">MSDKPLYVAFIWHMHQPLYKNGVAGKYLLPWVRMHGIKDYFDMAAILEDYPNVRQTFNLTPVLMMQIEDYVKNKATDAFLDITMKKAEGLAKEDKEFILYNFFMANWDNMLGKCPRYLELLDKRGRQTTREQVAKITGNFSTRDYLDLQVLFNLVWFDPMFLEKEPLQQLIQKGRDFTEEDKAAVIKRQVEVLAMIMPEYRKLQDAGQIEVTTSPFYHPILPLVYNTDIARIPSSNILLPRKRYSAPADAQKQIEKAVEFYKERFGRQPQGMWPSEGSVSGDVLPLMEGAGIKWTATDEGILENSLKKTISKDTRGNVLNPDLLYKPYRFQWNGRHIDMIFRDHTLSDLIGFSYSKWKTEEAVSDFIRRLETINEKTLKIPGDFLVPIILDGENAWEHYPNDGRDFLKGIYAKLNSHPSIKCVTVSEFLGARKFVDTLPALSPGSWINRNFDIWIGDEEENTAWDLLGSAREFLVSYEAEVDGGSSGQEKTAQLAGAWEEIYAAEGSDWNWWYGDQHTSGFDEAFDFLYRQHLSNVYKAAGAEPPAYLNESIILPAKESMPETEPVDLLRPTLDGVVTDYYEWIPSGCYEIRKTGGTMHQAESIVRAIYYGFDMENIYLRLDMHLRDADAGKREDVPALSFILNFISPKMVQLKFSTEDKDLLIADQGERRLGAIAAKKIIEIKMPFADLGFKMKDEVKFSVSVMRNGAEMEHWPSRAPITFTLPSPDYKLEHWSV</sequence>
<evidence type="ECO:0000313" key="5">
    <source>
        <dbReference type="EMBL" id="PIZ15864.1"/>
    </source>
</evidence>
<dbReference type="EMBL" id="PFMR01000229">
    <property type="protein sequence ID" value="PIZ15864.1"/>
    <property type="molecule type" value="Genomic_DNA"/>
</dbReference>
<protein>
    <recommendedName>
        <fullName evidence="4">Glycoside hydrolase family 57 N-terminal domain-containing protein</fullName>
    </recommendedName>
</protein>
<dbReference type="InterPro" id="IPR027291">
    <property type="entry name" value="Glyco_hydro_38_N_sf"/>
</dbReference>
<evidence type="ECO:0000313" key="6">
    <source>
        <dbReference type="Proteomes" id="UP000229307"/>
    </source>
</evidence>
<dbReference type="Pfam" id="PF03065">
    <property type="entry name" value="Glyco_hydro_57"/>
    <property type="match status" value="1"/>
</dbReference>
<accession>A0A2M7S8M3</accession>
<dbReference type="InterPro" id="IPR004300">
    <property type="entry name" value="Glyco_hydro_57_N"/>
</dbReference>
<dbReference type="PANTHER" id="PTHR36306:SF1">
    <property type="entry name" value="ALPHA-AMYLASE-RELATED"/>
    <property type="match status" value="1"/>
</dbReference>
<dbReference type="InterPro" id="IPR052046">
    <property type="entry name" value="GH57_Enzymes"/>
</dbReference>
<evidence type="ECO:0000259" key="4">
    <source>
        <dbReference type="Pfam" id="PF03065"/>
    </source>
</evidence>
<organism evidence="5 6">
    <name type="scientific">Candidatus Desantisbacteria bacterium CG_4_10_14_0_8_um_filter_48_22</name>
    <dbReference type="NCBI Taxonomy" id="1974543"/>
    <lineage>
        <taxon>Bacteria</taxon>
        <taxon>Candidatus Desantisiibacteriota</taxon>
    </lineage>
</organism>
<keyword evidence="2 3" id="KW-0119">Carbohydrate metabolism</keyword>
<dbReference type="SUPFAM" id="SSF88713">
    <property type="entry name" value="Glycoside hydrolase/deacetylase"/>
    <property type="match status" value="1"/>
</dbReference>
<reference evidence="6" key="1">
    <citation type="submission" date="2017-09" db="EMBL/GenBank/DDBJ databases">
        <title>Depth-based differentiation of microbial function through sediment-hosted aquifers and enrichment of novel symbionts in the deep terrestrial subsurface.</title>
        <authorList>
            <person name="Probst A.J."/>
            <person name="Ladd B."/>
            <person name="Jarett J.K."/>
            <person name="Geller-Mcgrath D.E."/>
            <person name="Sieber C.M.K."/>
            <person name="Emerson J.B."/>
            <person name="Anantharaman K."/>
            <person name="Thomas B.C."/>
            <person name="Malmstrom R."/>
            <person name="Stieglmeier M."/>
            <person name="Klingl A."/>
            <person name="Woyke T."/>
            <person name="Ryan C.M."/>
            <person name="Banfield J.F."/>
        </authorList>
    </citation>
    <scope>NUCLEOTIDE SEQUENCE [LARGE SCALE GENOMIC DNA]</scope>
</reference>
<dbReference type="GO" id="GO:0005975">
    <property type="term" value="P:carbohydrate metabolic process"/>
    <property type="evidence" value="ECO:0007669"/>
    <property type="project" value="InterPro"/>
</dbReference>
<dbReference type="AlphaFoldDB" id="A0A2M7S8M3"/>
<name>A0A2M7S8M3_9BACT</name>
<comment type="caution">
    <text evidence="5">The sequence shown here is derived from an EMBL/GenBank/DDBJ whole genome shotgun (WGS) entry which is preliminary data.</text>
</comment>
<evidence type="ECO:0000256" key="1">
    <source>
        <dbReference type="ARBA" id="ARBA00006821"/>
    </source>
</evidence>
<proteinExistence type="inferred from homology"/>
<dbReference type="Gene3D" id="3.20.110.10">
    <property type="entry name" value="Glycoside hydrolase 38, N terminal domain"/>
    <property type="match status" value="1"/>
</dbReference>
<dbReference type="InterPro" id="IPR011330">
    <property type="entry name" value="Glyco_hydro/deAcase_b/a-brl"/>
</dbReference>
<comment type="similarity">
    <text evidence="1 3">Belongs to the glycosyl hydrolase 57 family.</text>
</comment>
<dbReference type="GO" id="GO:0003824">
    <property type="term" value="F:catalytic activity"/>
    <property type="evidence" value="ECO:0007669"/>
    <property type="project" value="InterPro"/>
</dbReference>
<dbReference type="CDD" id="cd10796">
    <property type="entry name" value="GH57N_APU"/>
    <property type="match status" value="1"/>
</dbReference>